<organism evidence="1 2">
    <name type="scientific">Pluteus cervinus</name>
    <dbReference type="NCBI Taxonomy" id="181527"/>
    <lineage>
        <taxon>Eukaryota</taxon>
        <taxon>Fungi</taxon>
        <taxon>Dikarya</taxon>
        <taxon>Basidiomycota</taxon>
        <taxon>Agaricomycotina</taxon>
        <taxon>Agaricomycetes</taxon>
        <taxon>Agaricomycetidae</taxon>
        <taxon>Agaricales</taxon>
        <taxon>Pluteineae</taxon>
        <taxon>Pluteaceae</taxon>
        <taxon>Pluteus</taxon>
    </lineage>
</organism>
<keyword evidence="2" id="KW-1185">Reference proteome</keyword>
<accession>A0ACD3AA69</accession>
<evidence type="ECO:0000313" key="1">
    <source>
        <dbReference type="EMBL" id="TFK62506.1"/>
    </source>
</evidence>
<name>A0ACD3AA69_9AGAR</name>
<evidence type="ECO:0000313" key="2">
    <source>
        <dbReference type="Proteomes" id="UP000308600"/>
    </source>
</evidence>
<sequence length="848" mass="92658">MDAGTNGTMMTTATTMATENNHSQLGSLHDEGFTDEGFSRGPVHNSMIYEVESEDDASGSGRDTIPTGLEEPMPFDTRLRLSLDGMKGLPLPNISSVQECEELAYKLLASLPKSRLATLQRRLAPLLKFDVVGSLPSEVSLQIFSHLSFQTLLVCSLVSRRWKSLADDQTLWKEMCTHRGWHWKQPSTSWLRQGLYQEPNADDDEGMGDSDSDGDEHLRYDRSQLEDQDPFLEDSGIVHDGLQAVKAELTLMHAELDSGFASTSGSAWVGGSGKANVNADRKSVIPVGTALRNPRPVISEVQERVYPNFLSNGKGKATDDSFRLRNHRIRHSAPSVLERPDPSSPSSFTSLPPHKPNYKLLYLTHIKLHNRFFNSSYRLSWLQTRGTSINGHNNVIYCLQLYTYPSTGVQTLFTGSRDTTIREWNLESGRVVRVINGVHTGSVLSLCVHNGYLASAGSDRRVGVWDLEKDEVVKVLEDHVDSVLGIRLSDDRLVSCSKDRTARTYSFPELEPQFVLGAHRSAVNAVAIHRDLIVSASGDRSIRLWDANTGKLVRTFENHHGRGIASIELAPPHILSGSSDKHLRLFDVTTLQGWSTSPDHYEGIHVFNHLHHLRQPQPQPQPSNSGIANTMSSTNMRNTPISPDALALLAGTAAMGGSATKTGFGNKLQGSLTSPAGLITTPLICQGCGGTNLVPAVQNNTLGTSRRPREQRGGSVNGDVLEDEGQIVGPSTAARSSLSVPTSTDPVHPSSPSLSMGTGLPYGLVTHGDLVRSVALGEEFAISGSYDMSIKVWERKTGRLVGELMGGHTGRIFCVAFDRTKIVSCGEDQRICIWDFSHGIDTSFVQLS</sequence>
<dbReference type="Proteomes" id="UP000308600">
    <property type="component" value="Unassembled WGS sequence"/>
</dbReference>
<gene>
    <name evidence="1" type="ORF">BDN72DRAFT_848636</name>
</gene>
<protein>
    <submittedName>
        <fullName evidence="1">WD40 repeat-like protein</fullName>
    </submittedName>
</protein>
<proteinExistence type="predicted"/>
<dbReference type="EMBL" id="ML208577">
    <property type="protein sequence ID" value="TFK62506.1"/>
    <property type="molecule type" value="Genomic_DNA"/>
</dbReference>
<reference evidence="1 2" key="1">
    <citation type="journal article" date="2019" name="Nat. Ecol. Evol.">
        <title>Megaphylogeny resolves global patterns of mushroom evolution.</title>
        <authorList>
            <person name="Varga T."/>
            <person name="Krizsan K."/>
            <person name="Foldi C."/>
            <person name="Dima B."/>
            <person name="Sanchez-Garcia M."/>
            <person name="Sanchez-Ramirez S."/>
            <person name="Szollosi G.J."/>
            <person name="Szarkandi J.G."/>
            <person name="Papp V."/>
            <person name="Albert L."/>
            <person name="Andreopoulos W."/>
            <person name="Angelini C."/>
            <person name="Antonin V."/>
            <person name="Barry K.W."/>
            <person name="Bougher N.L."/>
            <person name="Buchanan P."/>
            <person name="Buyck B."/>
            <person name="Bense V."/>
            <person name="Catcheside P."/>
            <person name="Chovatia M."/>
            <person name="Cooper J."/>
            <person name="Damon W."/>
            <person name="Desjardin D."/>
            <person name="Finy P."/>
            <person name="Geml J."/>
            <person name="Haridas S."/>
            <person name="Hughes K."/>
            <person name="Justo A."/>
            <person name="Karasinski D."/>
            <person name="Kautmanova I."/>
            <person name="Kiss B."/>
            <person name="Kocsube S."/>
            <person name="Kotiranta H."/>
            <person name="LaButti K.M."/>
            <person name="Lechner B.E."/>
            <person name="Liimatainen K."/>
            <person name="Lipzen A."/>
            <person name="Lukacs Z."/>
            <person name="Mihaltcheva S."/>
            <person name="Morgado L.N."/>
            <person name="Niskanen T."/>
            <person name="Noordeloos M.E."/>
            <person name="Ohm R.A."/>
            <person name="Ortiz-Santana B."/>
            <person name="Ovrebo C."/>
            <person name="Racz N."/>
            <person name="Riley R."/>
            <person name="Savchenko A."/>
            <person name="Shiryaev A."/>
            <person name="Soop K."/>
            <person name="Spirin V."/>
            <person name="Szebenyi C."/>
            <person name="Tomsovsky M."/>
            <person name="Tulloss R.E."/>
            <person name="Uehling J."/>
            <person name="Grigoriev I.V."/>
            <person name="Vagvolgyi C."/>
            <person name="Papp T."/>
            <person name="Martin F.M."/>
            <person name="Miettinen O."/>
            <person name="Hibbett D.S."/>
            <person name="Nagy L.G."/>
        </authorList>
    </citation>
    <scope>NUCLEOTIDE SEQUENCE [LARGE SCALE GENOMIC DNA]</scope>
    <source>
        <strain evidence="1 2">NL-1719</strain>
    </source>
</reference>